<dbReference type="PATRIC" id="fig|225937.3.peg.4316"/>
<evidence type="ECO:0000313" key="5">
    <source>
        <dbReference type="Proteomes" id="UP000007077"/>
    </source>
</evidence>
<dbReference type="PROSITE" id="PS50851">
    <property type="entry name" value="CHEW"/>
    <property type="match status" value="1"/>
</dbReference>
<feature type="modified residue" description="4-aspartylphosphate" evidence="1">
    <location>
        <position position="238"/>
    </location>
</feature>
<dbReference type="Pfam" id="PF00072">
    <property type="entry name" value="Response_reg"/>
    <property type="match status" value="1"/>
</dbReference>
<evidence type="ECO:0000256" key="1">
    <source>
        <dbReference type="PROSITE-ProRule" id="PRU00169"/>
    </source>
</evidence>
<evidence type="ECO:0000259" key="3">
    <source>
        <dbReference type="PROSITE" id="PS50851"/>
    </source>
</evidence>
<dbReference type="InterPro" id="IPR002545">
    <property type="entry name" value="CheW-lke_dom"/>
</dbReference>
<dbReference type="Proteomes" id="UP000007077">
    <property type="component" value="Plasmid pHP-187"/>
</dbReference>
<protein>
    <submittedName>
        <fullName evidence="4">Response regulator receiver modulated CheW protein</fullName>
    </submittedName>
</protein>
<dbReference type="InterPro" id="IPR011006">
    <property type="entry name" value="CheY-like_superfamily"/>
</dbReference>
<dbReference type="Pfam" id="PF01584">
    <property type="entry name" value="CheW"/>
    <property type="match status" value="1"/>
</dbReference>
<reference evidence="4 5" key="1">
    <citation type="journal article" date="2010" name="Stand. Genomic Sci.">
        <title>Complete genome sequence of Marinobacter adhaerens type strain (HP15), a diatom-interacting marine microorganism.</title>
        <authorList>
            <person name="Gardes A."/>
            <person name="Kaeppel E."/>
            <person name="Shehzad A."/>
            <person name="Seebah S."/>
            <person name="Teeling H."/>
            <person name="Yarza P."/>
            <person name="Glockner F.O."/>
            <person name="Grossart H.P."/>
            <person name="Ullrich M.S."/>
        </authorList>
    </citation>
    <scope>NUCLEOTIDE SEQUENCE [LARGE SCALE GENOMIC DNA]</scope>
    <source>
        <strain evidence="5">DSM 23420 / HP15</strain>
        <plasmid evidence="5">Plasmid pHP-187</plasmid>
    </source>
</reference>
<dbReference type="RefSeq" id="WP_014579376.1">
    <property type="nucleotide sequence ID" value="NC_017507.1"/>
</dbReference>
<keyword evidence="1" id="KW-0597">Phosphoprotein</keyword>
<dbReference type="KEGG" id="mad:HP15_p187g90"/>
<dbReference type="Gene3D" id="2.30.30.40">
    <property type="entry name" value="SH3 Domains"/>
    <property type="match status" value="1"/>
</dbReference>
<organism evidence="4 5">
    <name type="scientific">Marinobacter adhaerens (strain DSM 23420 / HP15)</name>
    <dbReference type="NCBI Taxonomy" id="225937"/>
    <lineage>
        <taxon>Bacteria</taxon>
        <taxon>Pseudomonadati</taxon>
        <taxon>Pseudomonadota</taxon>
        <taxon>Gammaproteobacteria</taxon>
        <taxon>Pseudomonadales</taxon>
        <taxon>Marinobacteraceae</taxon>
        <taxon>Marinobacter</taxon>
    </lineage>
</organism>
<dbReference type="Gene3D" id="3.40.50.2300">
    <property type="match status" value="1"/>
</dbReference>
<dbReference type="SUPFAM" id="SSF50341">
    <property type="entry name" value="CheW-like"/>
    <property type="match status" value="1"/>
</dbReference>
<dbReference type="PANTHER" id="PTHR47233:SF3">
    <property type="entry name" value="CHEMOTAXIS PROTEIN CHEV"/>
    <property type="match status" value="1"/>
</dbReference>
<dbReference type="SMART" id="SM00260">
    <property type="entry name" value="CheW"/>
    <property type="match status" value="1"/>
</dbReference>
<dbReference type="Gene3D" id="2.40.50.180">
    <property type="entry name" value="CheA-289, Domain 4"/>
    <property type="match status" value="1"/>
</dbReference>
<gene>
    <name evidence="4" type="ordered locus">HP15_p187g90</name>
</gene>
<accession>E4PS52</accession>
<dbReference type="GO" id="GO:0000160">
    <property type="term" value="P:phosphorelay signal transduction system"/>
    <property type="evidence" value="ECO:0007669"/>
    <property type="project" value="InterPro"/>
</dbReference>
<dbReference type="InterPro" id="IPR001789">
    <property type="entry name" value="Sig_transdc_resp-reg_receiver"/>
</dbReference>
<dbReference type="AlphaFoldDB" id="E4PS52"/>
<dbReference type="InterPro" id="IPR024181">
    <property type="entry name" value="Chemotax_regulator_CheV"/>
</dbReference>
<dbReference type="InterPro" id="IPR036061">
    <property type="entry name" value="CheW-like_dom_sf"/>
</dbReference>
<dbReference type="HOGENOM" id="CLU_048995_0_0_6"/>
<sequence length="310" mass="34002">MTGVLASVDERTNLAGQNRLEMLLFSLDSQQAYGINVFKIREVIHCPELSEVPGGGGNIRGIAYLRGETVPIIDLGKSIGKAPYDGEGGFVIVTEYNRNIQGFLVNNVDRIVNLNWNDISPPPQALGQEHYLTGVVQLDDTLVDIIDVEKIFAEIATIDTAVSPTVTAAVEVSEFNQITILAVDDSSVARNQVKRSLEDLGFLVETANDGREALEKLQAIETRLGNDFLASYPLVVSDIEMPVMDGYTLAAEIRKQSTLSGLKVILRSSLSGQFNESMVKKVEADKFIAKFNPDELAKEILHLLEVPRKQ</sequence>
<keyword evidence="4" id="KW-0614">Plasmid</keyword>
<dbReference type="SUPFAM" id="SSF52172">
    <property type="entry name" value="CheY-like"/>
    <property type="match status" value="1"/>
</dbReference>
<evidence type="ECO:0000259" key="2">
    <source>
        <dbReference type="PROSITE" id="PS50110"/>
    </source>
</evidence>
<proteinExistence type="predicted"/>
<dbReference type="EMBL" id="CP001980">
    <property type="protein sequence ID" value="ADQ00087.1"/>
    <property type="molecule type" value="Genomic_DNA"/>
</dbReference>
<dbReference type="PANTHER" id="PTHR47233">
    <property type="entry name" value="CHEMOTAXIS PROTEIN CHEV"/>
    <property type="match status" value="1"/>
</dbReference>
<feature type="domain" description="CheW-like" evidence="3">
    <location>
        <begin position="19"/>
        <end position="157"/>
    </location>
</feature>
<reference evidence="5" key="2">
    <citation type="submission" date="2010-02" db="EMBL/GenBank/DDBJ databases">
        <title>Complete genome sequence of Marinobacter adhaerens type strain (HP15).</title>
        <authorList>
            <person name="Gaerdes A.A.M."/>
            <person name="Kaeppel E."/>
            <person name="Shezad A."/>
            <person name="Seebah S."/>
            <person name="Teeling H."/>
            <person name="Yarza P."/>
            <person name="Gloeckner F.O."/>
            <person name="Ullrich M.S."/>
        </authorList>
    </citation>
    <scope>NUCLEOTIDE SEQUENCE [LARGE SCALE GENOMIC DNA]</scope>
    <source>
        <strain evidence="5">DSM 23420 / HP15</strain>
        <plasmid evidence="5">Plasmid pHP-187</plasmid>
    </source>
</reference>
<dbReference type="PROSITE" id="PS50110">
    <property type="entry name" value="RESPONSE_REGULATORY"/>
    <property type="match status" value="1"/>
</dbReference>
<geneLocation type="plasmid" evidence="4 5">
    <name>pHP-187</name>
</geneLocation>
<dbReference type="SMART" id="SM00448">
    <property type="entry name" value="REC"/>
    <property type="match status" value="1"/>
</dbReference>
<feature type="domain" description="Response regulatory" evidence="2">
    <location>
        <begin position="179"/>
        <end position="305"/>
    </location>
</feature>
<dbReference type="GO" id="GO:0006935">
    <property type="term" value="P:chemotaxis"/>
    <property type="evidence" value="ECO:0007669"/>
    <property type="project" value="InterPro"/>
</dbReference>
<name>E4PS52_MARAH</name>
<evidence type="ECO:0000313" key="4">
    <source>
        <dbReference type="EMBL" id="ADQ00087.1"/>
    </source>
</evidence>
<dbReference type="PIRSF" id="PIRSF002867">
    <property type="entry name" value="CheV"/>
    <property type="match status" value="1"/>
</dbReference>